<organism evidence="2 3">
    <name type="scientific">Manduca sexta</name>
    <name type="common">Tobacco hawkmoth</name>
    <name type="synonym">Tobacco hornworm</name>
    <dbReference type="NCBI Taxonomy" id="7130"/>
    <lineage>
        <taxon>Eukaryota</taxon>
        <taxon>Metazoa</taxon>
        <taxon>Ecdysozoa</taxon>
        <taxon>Arthropoda</taxon>
        <taxon>Hexapoda</taxon>
        <taxon>Insecta</taxon>
        <taxon>Pterygota</taxon>
        <taxon>Neoptera</taxon>
        <taxon>Endopterygota</taxon>
        <taxon>Lepidoptera</taxon>
        <taxon>Glossata</taxon>
        <taxon>Ditrysia</taxon>
        <taxon>Bombycoidea</taxon>
        <taxon>Sphingidae</taxon>
        <taxon>Sphinginae</taxon>
        <taxon>Sphingini</taxon>
        <taxon>Manduca</taxon>
    </lineage>
</organism>
<feature type="compositionally biased region" description="Polar residues" evidence="1">
    <location>
        <begin position="131"/>
        <end position="154"/>
    </location>
</feature>
<evidence type="ECO:0000256" key="1">
    <source>
        <dbReference type="SAM" id="MobiDB-lite"/>
    </source>
</evidence>
<accession>A0A922CKB6</accession>
<feature type="compositionally biased region" description="Basic and acidic residues" evidence="1">
    <location>
        <begin position="113"/>
        <end position="125"/>
    </location>
</feature>
<comment type="caution">
    <text evidence="2">The sequence shown here is derived from an EMBL/GenBank/DDBJ whole genome shotgun (WGS) entry which is preliminary data.</text>
</comment>
<evidence type="ECO:0000313" key="3">
    <source>
        <dbReference type="Proteomes" id="UP000791440"/>
    </source>
</evidence>
<protein>
    <submittedName>
        <fullName evidence="2">Uncharacterized protein</fullName>
    </submittedName>
</protein>
<dbReference type="Proteomes" id="UP000791440">
    <property type="component" value="Unassembled WGS sequence"/>
</dbReference>
<reference evidence="2" key="2">
    <citation type="submission" date="2020-12" db="EMBL/GenBank/DDBJ databases">
        <authorList>
            <person name="Kanost M."/>
        </authorList>
    </citation>
    <scope>NUCLEOTIDE SEQUENCE</scope>
</reference>
<evidence type="ECO:0000313" key="2">
    <source>
        <dbReference type="EMBL" id="KAG6449256.1"/>
    </source>
</evidence>
<dbReference type="EMBL" id="JH668371">
    <property type="protein sequence ID" value="KAG6449256.1"/>
    <property type="molecule type" value="Genomic_DNA"/>
</dbReference>
<sequence>MKAAEHMQSETNPEIPDVPNTGTACVPQEPEQHVGTDSESVSIEVPVAPECSLVEGSEDSEIESYFDTPEEGQLRKQLKRRKKIVLRNNEQIKAMKKRLRELNKQRNFLQDKIDEIKEKESKEPKQVLNEEASTAGPSGTLQESENSPSSLEVSDNSEVEIFDSPVETKLRHKLKRVNKLYDGTLRTKKQLSTKIARRPKQIAVLERKLDLKK</sequence>
<dbReference type="AlphaFoldDB" id="A0A922CKB6"/>
<name>A0A922CKB6_MANSE</name>
<feature type="region of interest" description="Disordered" evidence="1">
    <location>
        <begin position="113"/>
        <end position="158"/>
    </location>
</feature>
<feature type="region of interest" description="Disordered" evidence="1">
    <location>
        <begin position="55"/>
        <end position="76"/>
    </location>
</feature>
<gene>
    <name evidence="2" type="ORF">O3G_MSEX005951</name>
</gene>
<reference evidence="2" key="1">
    <citation type="journal article" date="2016" name="Insect Biochem. Mol. Biol.">
        <title>Multifaceted biological insights from a draft genome sequence of the tobacco hornworm moth, Manduca sexta.</title>
        <authorList>
            <person name="Kanost M.R."/>
            <person name="Arrese E.L."/>
            <person name="Cao X."/>
            <person name="Chen Y.R."/>
            <person name="Chellapilla S."/>
            <person name="Goldsmith M.R."/>
            <person name="Grosse-Wilde E."/>
            <person name="Heckel D.G."/>
            <person name="Herndon N."/>
            <person name="Jiang H."/>
            <person name="Papanicolaou A."/>
            <person name="Qu J."/>
            <person name="Soulages J.L."/>
            <person name="Vogel H."/>
            <person name="Walters J."/>
            <person name="Waterhouse R.M."/>
            <person name="Ahn S.J."/>
            <person name="Almeida F.C."/>
            <person name="An C."/>
            <person name="Aqrawi P."/>
            <person name="Bretschneider A."/>
            <person name="Bryant W.B."/>
            <person name="Bucks S."/>
            <person name="Chao H."/>
            <person name="Chevignon G."/>
            <person name="Christen J.M."/>
            <person name="Clarke D.F."/>
            <person name="Dittmer N.T."/>
            <person name="Ferguson L.C.F."/>
            <person name="Garavelou S."/>
            <person name="Gordon K.H.J."/>
            <person name="Gunaratna R.T."/>
            <person name="Han Y."/>
            <person name="Hauser F."/>
            <person name="He Y."/>
            <person name="Heidel-Fischer H."/>
            <person name="Hirsh A."/>
            <person name="Hu Y."/>
            <person name="Jiang H."/>
            <person name="Kalra D."/>
            <person name="Klinner C."/>
            <person name="Konig C."/>
            <person name="Kovar C."/>
            <person name="Kroll A.R."/>
            <person name="Kuwar S.S."/>
            <person name="Lee S.L."/>
            <person name="Lehman R."/>
            <person name="Li K."/>
            <person name="Li Z."/>
            <person name="Liang H."/>
            <person name="Lovelace S."/>
            <person name="Lu Z."/>
            <person name="Mansfield J.H."/>
            <person name="McCulloch K.J."/>
            <person name="Mathew T."/>
            <person name="Morton B."/>
            <person name="Muzny D.M."/>
            <person name="Neunemann D."/>
            <person name="Ongeri F."/>
            <person name="Pauchet Y."/>
            <person name="Pu L.L."/>
            <person name="Pyrousis I."/>
            <person name="Rao X.J."/>
            <person name="Redding A."/>
            <person name="Roesel C."/>
            <person name="Sanchez-Gracia A."/>
            <person name="Schaack S."/>
            <person name="Shukla A."/>
            <person name="Tetreau G."/>
            <person name="Wang Y."/>
            <person name="Xiong G.H."/>
            <person name="Traut W."/>
            <person name="Walsh T.K."/>
            <person name="Worley K.C."/>
            <person name="Wu D."/>
            <person name="Wu W."/>
            <person name="Wu Y.Q."/>
            <person name="Zhang X."/>
            <person name="Zou Z."/>
            <person name="Zucker H."/>
            <person name="Briscoe A.D."/>
            <person name="Burmester T."/>
            <person name="Clem R.J."/>
            <person name="Feyereisen R."/>
            <person name="Grimmelikhuijzen C.J.P."/>
            <person name="Hamodrakas S.J."/>
            <person name="Hansson B.S."/>
            <person name="Huguet E."/>
            <person name="Jermiin L.S."/>
            <person name="Lan Q."/>
            <person name="Lehman H.K."/>
            <person name="Lorenzen M."/>
            <person name="Merzendorfer H."/>
            <person name="Michalopoulos I."/>
            <person name="Morton D.B."/>
            <person name="Muthukrishnan S."/>
            <person name="Oakeshott J.G."/>
            <person name="Palmer W."/>
            <person name="Park Y."/>
            <person name="Passarelli A.L."/>
            <person name="Rozas J."/>
            <person name="Schwartz L.M."/>
            <person name="Smith W."/>
            <person name="Southgate A."/>
            <person name="Vilcinskas A."/>
            <person name="Vogt R."/>
            <person name="Wang P."/>
            <person name="Werren J."/>
            <person name="Yu X.Q."/>
            <person name="Zhou J.J."/>
            <person name="Brown S.J."/>
            <person name="Scherer S.E."/>
            <person name="Richards S."/>
            <person name="Blissard G.W."/>
        </authorList>
    </citation>
    <scope>NUCLEOTIDE SEQUENCE</scope>
</reference>
<keyword evidence="3" id="KW-1185">Reference proteome</keyword>
<feature type="compositionally biased region" description="Acidic residues" evidence="1">
    <location>
        <begin position="56"/>
        <end position="70"/>
    </location>
</feature>
<feature type="region of interest" description="Disordered" evidence="1">
    <location>
        <begin position="1"/>
        <end position="43"/>
    </location>
</feature>
<proteinExistence type="predicted"/>